<evidence type="ECO:0000313" key="2">
    <source>
        <dbReference type="EMBL" id="KAE9347634.1"/>
    </source>
</evidence>
<dbReference type="AlphaFoldDB" id="A0A6A4FLJ1"/>
<reference evidence="2 4" key="1">
    <citation type="submission" date="2018-08" db="EMBL/GenBank/DDBJ databases">
        <title>Genomic investigation of the strawberry pathogen Phytophthora fragariae indicates pathogenicity is determined by transcriptional variation in three key races.</title>
        <authorList>
            <person name="Adams T.M."/>
            <person name="Armitage A.D."/>
            <person name="Sobczyk M.K."/>
            <person name="Bates H.J."/>
            <person name="Dunwell J.M."/>
            <person name="Nellist C.F."/>
            <person name="Harrison R.J."/>
        </authorList>
    </citation>
    <scope>NUCLEOTIDE SEQUENCE [LARGE SCALE GENOMIC DNA]</scope>
    <source>
        <strain evidence="1 3">SCRP249</strain>
        <strain evidence="2 4">SCRP333</strain>
    </source>
</reference>
<comment type="caution">
    <text evidence="2">The sequence shown here is derived from an EMBL/GenBank/DDBJ whole genome shotgun (WGS) entry which is preliminary data.</text>
</comment>
<dbReference type="SUPFAM" id="SSF56672">
    <property type="entry name" value="DNA/RNA polymerases"/>
    <property type="match status" value="1"/>
</dbReference>
<protein>
    <recommendedName>
        <fullName evidence="5">Reverse transcriptase/retrotransposon-derived protein RNase H-like domain-containing protein</fullName>
    </recommendedName>
</protein>
<dbReference type="EMBL" id="QXFV01000298">
    <property type="protein sequence ID" value="KAE9042011.1"/>
    <property type="molecule type" value="Genomic_DNA"/>
</dbReference>
<proteinExistence type="predicted"/>
<keyword evidence="4" id="KW-1185">Reference proteome</keyword>
<accession>A0A6A4FLJ1</accession>
<evidence type="ECO:0000313" key="1">
    <source>
        <dbReference type="EMBL" id="KAE9042011.1"/>
    </source>
</evidence>
<dbReference type="Proteomes" id="UP000434957">
    <property type="component" value="Unassembled WGS sequence"/>
</dbReference>
<gene>
    <name evidence="1" type="ORF">PR001_g6378</name>
    <name evidence="2" type="ORF">PR003_g6823</name>
</gene>
<dbReference type="EMBL" id="QXFT01000310">
    <property type="protein sequence ID" value="KAE9347634.1"/>
    <property type="molecule type" value="Genomic_DNA"/>
</dbReference>
<evidence type="ECO:0008006" key="5">
    <source>
        <dbReference type="Google" id="ProtNLM"/>
    </source>
</evidence>
<dbReference type="Proteomes" id="UP000429607">
    <property type="component" value="Unassembled WGS sequence"/>
</dbReference>
<evidence type="ECO:0000313" key="3">
    <source>
        <dbReference type="Proteomes" id="UP000429607"/>
    </source>
</evidence>
<organism evidence="2 4">
    <name type="scientific">Phytophthora rubi</name>
    <dbReference type="NCBI Taxonomy" id="129364"/>
    <lineage>
        <taxon>Eukaryota</taxon>
        <taxon>Sar</taxon>
        <taxon>Stramenopiles</taxon>
        <taxon>Oomycota</taxon>
        <taxon>Peronosporomycetes</taxon>
        <taxon>Peronosporales</taxon>
        <taxon>Peronosporaceae</taxon>
        <taxon>Phytophthora</taxon>
    </lineage>
</organism>
<dbReference type="Gene3D" id="3.10.10.10">
    <property type="entry name" value="HIV Type 1 Reverse Transcriptase, subunit A, domain 1"/>
    <property type="match status" value="1"/>
</dbReference>
<name>A0A6A4FLJ1_9STRA</name>
<sequence length="155" mass="16807">MHAPPPPAAKVGASAPMLRPPPPVAKAAKTALDVDSMVAVAVSELVEVLDPLMMIDGEMLSPSERVEVERLVEAFLHVCSGGIGKIKAKPYVIPLKPEAKPSACRPYPIPQVHLEATKREIYRLVKLGILFPNNDSEWASLAFVIPKKDRSVRLS</sequence>
<evidence type="ECO:0000313" key="4">
    <source>
        <dbReference type="Proteomes" id="UP000434957"/>
    </source>
</evidence>
<dbReference type="InterPro" id="IPR043502">
    <property type="entry name" value="DNA/RNA_pol_sf"/>
</dbReference>